<dbReference type="GO" id="GO:0051991">
    <property type="term" value="F:UDP-N-acetyl-D-glucosamine:N-acetylmuramoyl-L-alanyl-D-glutamyl-meso-2,6-diaminopimelyl-D-alanyl-D-alanine-diphosphoundecaprenol 4-beta-N-acetylglucosaminlytransferase activity"/>
    <property type="evidence" value="ECO:0007669"/>
    <property type="project" value="RHEA"/>
</dbReference>
<dbReference type="GO" id="GO:0005886">
    <property type="term" value="C:plasma membrane"/>
    <property type="evidence" value="ECO:0007669"/>
    <property type="project" value="UniProtKB-SubCell"/>
</dbReference>
<dbReference type="SUPFAM" id="SSF53756">
    <property type="entry name" value="UDP-Glycosyltransferase/glycogen phosphorylase"/>
    <property type="match status" value="1"/>
</dbReference>
<comment type="caution">
    <text evidence="10">Lacks conserved residue(s) required for the propagation of feature annotation.</text>
</comment>
<feature type="domain" description="Glycosyl transferase family 28 C-terminal" evidence="13">
    <location>
        <begin position="187"/>
        <end position="337"/>
    </location>
</feature>
<dbReference type="CDD" id="cd03785">
    <property type="entry name" value="GT28_MurG"/>
    <property type="match status" value="1"/>
</dbReference>
<evidence type="ECO:0000313" key="14">
    <source>
        <dbReference type="EMBL" id="OGK28880.1"/>
    </source>
</evidence>
<evidence type="ECO:0000256" key="4">
    <source>
        <dbReference type="ARBA" id="ARBA00022679"/>
    </source>
</evidence>
<keyword evidence="11" id="KW-1133">Transmembrane helix</keyword>
<comment type="pathway">
    <text evidence="10">Cell wall biogenesis; peptidoglycan biosynthesis.</text>
</comment>
<dbReference type="InterPro" id="IPR006009">
    <property type="entry name" value="GlcNAc_MurG"/>
</dbReference>
<evidence type="ECO:0000256" key="11">
    <source>
        <dbReference type="SAM" id="Phobius"/>
    </source>
</evidence>
<feature type="domain" description="Glycosyltransferase family 28 N-terminal" evidence="12">
    <location>
        <begin position="6"/>
        <end position="146"/>
    </location>
</feature>
<evidence type="ECO:0000256" key="2">
    <source>
        <dbReference type="ARBA" id="ARBA00022618"/>
    </source>
</evidence>
<dbReference type="Gene3D" id="3.40.50.2000">
    <property type="entry name" value="Glycogen Phosphorylase B"/>
    <property type="match status" value="2"/>
</dbReference>
<evidence type="ECO:0000259" key="13">
    <source>
        <dbReference type="Pfam" id="PF04101"/>
    </source>
</evidence>
<comment type="subcellular location">
    <subcellularLocation>
        <location evidence="10">Cell membrane</location>
        <topology evidence="10">Peripheral membrane protein</topology>
        <orientation evidence="10">Cytoplasmic side</orientation>
    </subcellularLocation>
</comment>
<dbReference type="PANTHER" id="PTHR21015">
    <property type="entry name" value="UDP-N-ACETYLGLUCOSAMINE--N-ACETYLMURAMYL-(PENTAPEPTIDE) PYROPHOSPHORYL-UNDECAPRENOL N-ACETYLGLUCOSAMINE TRANSFERASE 1"/>
    <property type="match status" value="1"/>
</dbReference>
<dbReference type="InterPro" id="IPR004276">
    <property type="entry name" value="GlycoTrans_28_N"/>
</dbReference>
<dbReference type="GO" id="GO:0051301">
    <property type="term" value="P:cell division"/>
    <property type="evidence" value="ECO:0007669"/>
    <property type="project" value="UniProtKB-KW"/>
</dbReference>
<feature type="binding site" evidence="10">
    <location>
        <position position="168"/>
    </location>
    <ligand>
        <name>UDP-N-acetyl-alpha-D-glucosamine</name>
        <dbReference type="ChEBI" id="CHEBI:57705"/>
    </ligand>
</feature>
<reference evidence="14 15" key="1">
    <citation type="journal article" date="2016" name="Nat. Commun.">
        <title>Thousands of microbial genomes shed light on interconnected biogeochemical processes in an aquifer system.</title>
        <authorList>
            <person name="Anantharaman K."/>
            <person name="Brown C.T."/>
            <person name="Hug L.A."/>
            <person name="Sharon I."/>
            <person name="Castelle C.J."/>
            <person name="Probst A.J."/>
            <person name="Thomas B.C."/>
            <person name="Singh A."/>
            <person name="Wilkins M.J."/>
            <person name="Karaoz U."/>
            <person name="Brodie E.L."/>
            <person name="Williams K.H."/>
            <person name="Hubbard S.S."/>
            <person name="Banfield J.F."/>
        </authorList>
    </citation>
    <scope>NUCLEOTIDE SEQUENCE [LARGE SCALE GENOMIC DNA]</scope>
</reference>
<evidence type="ECO:0000256" key="10">
    <source>
        <dbReference type="HAMAP-Rule" id="MF_00033"/>
    </source>
</evidence>
<proteinExistence type="inferred from homology"/>
<protein>
    <recommendedName>
        <fullName evidence="10">UDP-N-acetylglucosamine--N-acetylmuramyl-(pentapeptide) pyrophosphoryl-undecaprenol N-acetylglucosamine transferase</fullName>
        <ecNumber evidence="10">2.4.1.227</ecNumber>
    </recommendedName>
    <alternativeName>
        <fullName evidence="10">Undecaprenyl-PP-MurNAc-pentapeptide-UDPGlcNAc GlcNAc transferase</fullName>
    </alternativeName>
</protein>
<evidence type="ECO:0000256" key="1">
    <source>
        <dbReference type="ARBA" id="ARBA00022475"/>
    </source>
</evidence>
<keyword evidence="11" id="KW-0812">Transmembrane</keyword>
<dbReference type="GO" id="GO:0005975">
    <property type="term" value="P:carbohydrate metabolic process"/>
    <property type="evidence" value="ECO:0007669"/>
    <property type="project" value="InterPro"/>
</dbReference>
<comment type="catalytic activity">
    <reaction evidence="10">
        <text>di-trans,octa-cis-undecaprenyl diphospho-N-acetyl-alpha-D-muramoyl-L-alanyl-D-glutamyl-meso-2,6-diaminopimeloyl-D-alanyl-D-alanine + UDP-N-acetyl-alpha-D-glucosamine = di-trans,octa-cis-undecaprenyl diphospho-[N-acetyl-alpha-D-glucosaminyl-(1-&gt;4)]-N-acetyl-alpha-D-muramoyl-L-alanyl-D-glutamyl-meso-2,6-diaminopimeloyl-D-alanyl-D-alanine + UDP + H(+)</text>
        <dbReference type="Rhea" id="RHEA:31227"/>
        <dbReference type="ChEBI" id="CHEBI:15378"/>
        <dbReference type="ChEBI" id="CHEBI:57705"/>
        <dbReference type="ChEBI" id="CHEBI:58223"/>
        <dbReference type="ChEBI" id="CHEBI:61387"/>
        <dbReference type="ChEBI" id="CHEBI:61388"/>
        <dbReference type="EC" id="2.4.1.227"/>
    </reaction>
</comment>
<dbReference type="EMBL" id="MFZS01000022">
    <property type="protein sequence ID" value="OGK28880.1"/>
    <property type="molecule type" value="Genomic_DNA"/>
</dbReference>
<keyword evidence="9 10" id="KW-0961">Cell wall biogenesis/degradation</keyword>
<comment type="caution">
    <text evidence="14">The sequence shown here is derived from an EMBL/GenBank/DDBJ whole genome shotgun (WGS) entry which is preliminary data.</text>
</comment>
<keyword evidence="2 10" id="KW-0132">Cell division</keyword>
<dbReference type="Pfam" id="PF03033">
    <property type="entry name" value="Glyco_transf_28"/>
    <property type="match status" value="1"/>
</dbReference>
<dbReference type="HAMAP" id="MF_00033">
    <property type="entry name" value="MurG"/>
    <property type="match status" value="1"/>
</dbReference>
<evidence type="ECO:0000256" key="3">
    <source>
        <dbReference type="ARBA" id="ARBA00022676"/>
    </source>
</evidence>
<keyword evidence="1 10" id="KW-1003">Cell membrane</keyword>
<dbReference type="GO" id="GO:0071555">
    <property type="term" value="P:cell wall organization"/>
    <property type="evidence" value="ECO:0007669"/>
    <property type="project" value="UniProtKB-KW"/>
</dbReference>
<name>A0A1F7HC70_9BACT</name>
<dbReference type="EC" id="2.4.1.227" evidence="10"/>
<evidence type="ECO:0000256" key="5">
    <source>
        <dbReference type="ARBA" id="ARBA00022960"/>
    </source>
</evidence>
<sequence length="362" mass="40913">MKVLITGGHLTPALAVIKELKKHKDAEIVFVGRQYTDENNLTLSYEYSQIEKLGVPFIHLTTGRFTKKFSIRTILNYVKIFFGIIESFLIIREFKPNAVLSFGGYLGFPISFVAGLLHINVFIHEQTIMPGLANRIAARYAKKVFIAFPESKRFFSSHITSIVGNPLRNEIFHSQDAPFGDIGQKPIIYITGGSLGAHSLNVHIENILPELLKKFVVVHQTGNVAEYGDYDRLAKISLEYKNYIVRTHIFDSEIGWLFKNASLVVSRSGANTIFELIALQKPAVLVPLPWSASGEQKLHAEILQSHHVAEIFDQKDESLALLELILKVYANVETYQHSYKSLQKYIIPHPEEHIVKTILSQS</sequence>
<dbReference type="UniPathway" id="UPA00219"/>
<dbReference type="GO" id="GO:0008360">
    <property type="term" value="P:regulation of cell shape"/>
    <property type="evidence" value="ECO:0007669"/>
    <property type="project" value="UniProtKB-KW"/>
</dbReference>
<evidence type="ECO:0000256" key="8">
    <source>
        <dbReference type="ARBA" id="ARBA00023306"/>
    </source>
</evidence>
<keyword evidence="6 10" id="KW-0573">Peptidoglycan synthesis</keyword>
<evidence type="ECO:0000256" key="7">
    <source>
        <dbReference type="ARBA" id="ARBA00023136"/>
    </source>
</evidence>
<dbReference type="Pfam" id="PF04101">
    <property type="entry name" value="Glyco_tran_28_C"/>
    <property type="match status" value="1"/>
</dbReference>
<dbReference type="Proteomes" id="UP000177027">
    <property type="component" value="Unassembled WGS sequence"/>
</dbReference>
<comment type="similarity">
    <text evidence="10">Belongs to the glycosyltransferase 28 family. MurG subfamily.</text>
</comment>
<keyword evidence="5 10" id="KW-0133">Cell shape</keyword>
<feature type="binding site" evidence="10">
    <location>
        <position position="296"/>
    </location>
    <ligand>
        <name>UDP-N-acetyl-alpha-D-glucosamine</name>
        <dbReference type="ChEBI" id="CHEBI:57705"/>
    </ligand>
</feature>
<evidence type="ECO:0000259" key="12">
    <source>
        <dbReference type="Pfam" id="PF03033"/>
    </source>
</evidence>
<organism evidence="14 15">
    <name type="scientific">Candidatus Roizmanbacteria bacterium RIFCSPHIGHO2_02_FULL_40_9</name>
    <dbReference type="NCBI Taxonomy" id="1802042"/>
    <lineage>
        <taxon>Bacteria</taxon>
        <taxon>Candidatus Roizmaniibacteriota</taxon>
    </lineage>
</organism>
<evidence type="ECO:0000256" key="9">
    <source>
        <dbReference type="ARBA" id="ARBA00023316"/>
    </source>
</evidence>
<comment type="function">
    <text evidence="10">Cell wall formation. Catalyzes the transfer of a GlcNAc subunit on undecaprenyl-pyrophosphoryl-MurNAc-pentapeptide (lipid intermediate I) to form undecaprenyl-pyrophosphoryl-MurNAc-(pentapeptide)GlcNAc (lipid intermediate II).</text>
</comment>
<evidence type="ECO:0000256" key="6">
    <source>
        <dbReference type="ARBA" id="ARBA00022984"/>
    </source>
</evidence>
<feature type="binding site" evidence="10">
    <location>
        <begin position="6"/>
        <end position="8"/>
    </location>
    <ligand>
        <name>UDP-N-acetyl-alpha-D-glucosamine</name>
        <dbReference type="ChEBI" id="CHEBI:57705"/>
    </ligand>
</feature>
<gene>
    <name evidence="10" type="primary">murG</name>
    <name evidence="14" type="ORF">A3D06_02340</name>
</gene>
<evidence type="ECO:0000313" key="15">
    <source>
        <dbReference type="Proteomes" id="UP000177027"/>
    </source>
</evidence>
<keyword evidence="3 10" id="KW-0328">Glycosyltransferase</keyword>
<dbReference type="GO" id="GO:0050511">
    <property type="term" value="F:undecaprenyldiphospho-muramoylpentapeptide beta-N-acetylglucosaminyltransferase activity"/>
    <property type="evidence" value="ECO:0007669"/>
    <property type="project" value="UniProtKB-UniRule"/>
</dbReference>
<keyword evidence="4 10" id="KW-0808">Transferase</keyword>
<feature type="binding site" evidence="10">
    <location>
        <position position="194"/>
    </location>
    <ligand>
        <name>UDP-N-acetyl-alpha-D-glucosamine</name>
        <dbReference type="ChEBI" id="CHEBI:57705"/>
    </ligand>
</feature>
<dbReference type="PANTHER" id="PTHR21015:SF22">
    <property type="entry name" value="GLYCOSYLTRANSFERASE"/>
    <property type="match status" value="1"/>
</dbReference>
<keyword evidence="7 10" id="KW-0472">Membrane</keyword>
<dbReference type="InterPro" id="IPR007235">
    <property type="entry name" value="Glyco_trans_28_C"/>
</dbReference>
<feature type="transmembrane region" description="Helical" evidence="11">
    <location>
        <begin position="74"/>
        <end position="91"/>
    </location>
</feature>
<dbReference type="GO" id="GO:0009252">
    <property type="term" value="P:peptidoglycan biosynthetic process"/>
    <property type="evidence" value="ECO:0007669"/>
    <property type="project" value="UniProtKB-UniRule"/>
</dbReference>
<dbReference type="AlphaFoldDB" id="A0A1F7HC70"/>
<accession>A0A1F7HC70</accession>
<feature type="transmembrane region" description="Helical" evidence="11">
    <location>
        <begin position="103"/>
        <end position="123"/>
    </location>
</feature>
<keyword evidence="8 10" id="KW-0131">Cell cycle</keyword>